<dbReference type="InterPro" id="IPR002347">
    <property type="entry name" value="SDR_fam"/>
</dbReference>
<evidence type="ECO:0000256" key="3">
    <source>
        <dbReference type="RuleBase" id="RU000363"/>
    </source>
</evidence>
<dbReference type="PRINTS" id="PR00081">
    <property type="entry name" value="GDHRDH"/>
</dbReference>
<comment type="similarity">
    <text evidence="1 3">Belongs to the short-chain dehydrogenases/reductases (SDR) family.</text>
</comment>
<dbReference type="GeneID" id="108557414"/>
<protein>
    <submittedName>
        <fullName evidence="5">15-hydroxyprostaglandin dehydrogenase [NAD(+)]-like</fullName>
    </submittedName>
</protein>
<proteinExistence type="inferred from homology"/>
<evidence type="ECO:0000313" key="5">
    <source>
        <dbReference type="RefSeq" id="XP_017769410.1"/>
    </source>
</evidence>
<organism evidence="4 5">
    <name type="scientific">Nicrophorus vespilloides</name>
    <name type="common">Boreal carrion beetle</name>
    <dbReference type="NCBI Taxonomy" id="110193"/>
    <lineage>
        <taxon>Eukaryota</taxon>
        <taxon>Metazoa</taxon>
        <taxon>Ecdysozoa</taxon>
        <taxon>Arthropoda</taxon>
        <taxon>Hexapoda</taxon>
        <taxon>Insecta</taxon>
        <taxon>Pterygota</taxon>
        <taxon>Neoptera</taxon>
        <taxon>Endopterygota</taxon>
        <taxon>Coleoptera</taxon>
        <taxon>Polyphaga</taxon>
        <taxon>Staphyliniformia</taxon>
        <taxon>Silphidae</taxon>
        <taxon>Nicrophorinae</taxon>
        <taxon>Nicrophorus</taxon>
    </lineage>
</organism>
<dbReference type="SUPFAM" id="SSF51735">
    <property type="entry name" value="NAD(P)-binding Rossmann-fold domains"/>
    <property type="match status" value="1"/>
</dbReference>
<gene>
    <name evidence="5" type="primary">LOC108557414</name>
</gene>
<evidence type="ECO:0000256" key="1">
    <source>
        <dbReference type="ARBA" id="ARBA00006484"/>
    </source>
</evidence>
<evidence type="ECO:0000256" key="2">
    <source>
        <dbReference type="ARBA" id="ARBA00023002"/>
    </source>
</evidence>
<keyword evidence="2" id="KW-0560">Oxidoreductase</keyword>
<reference evidence="5" key="1">
    <citation type="submission" date="2025-08" db="UniProtKB">
        <authorList>
            <consortium name="RefSeq"/>
        </authorList>
    </citation>
    <scope>IDENTIFICATION</scope>
    <source>
        <tissue evidence="5">Whole Larva</tissue>
    </source>
</reference>
<dbReference type="Pfam" id="PF00106">
    <property type="entry name" value="adh_short"/>
    <property type="match status" value="1"/>
</dbReference>
<dbReference type="Proteomes" id="UP000695000">
    <property type="component" value="Unplaced"/>
</dbReference>
<dbReference type="RefSeq" id="XP_017769410.1">
    <property type="nucleotide sequence ID" value="XM_017913921.1"/>
</dbReference>
<evidence type="ECO:0000313" key="4">
    <source>
        <dbReference type="Proteomes" id="UP000695000"/>
    </source>
</evidence>
<dbReference type="PANTHER" id="PTHR44229">
    <property type="entry name" value="15-HYDROXYPROSTAGLANDIN DEHYDROGENASE [NAD(+)]"/>
    <property type="match status" value="1"/>
</dbReference>
<keyword evidence="4" id="KW-1185">Reference proteome</keyword>
<dbReference type="Gene3D" id="3.40.50.720">
    <property type="entry name" value="NAD(P)-binding Rossmann-like Domain"/>
    <property type="match status" value="1"/>
</dbReference>
<sequence length="257" mass="27508">MGYDFNGKVAVVTGGADGIGLCIVKELLLNGVKGVVIADINVVLGENAVKELGTDRTCFIRTDVTNSAQLEDSFKLAISTFGGLDIVCNNAGIFNERNWRLTINVNINAVVDGVLLAFRYLGKNHGGKGGIIMSTSSIFGVQPNPCAPIYSATKFFVNNLTRALGTPFYYNLTGVKLVTVCPGMTETTMPLGAQGLEDMEGLPQYMQQNFSKLIPQTAEHAAKGAIIIMKEGANGSTWVVAENKPPYEHKPDMPTSI</sequence>
<name>A0ABM1M4B0_NICVS</name>
<dbReference type="InterPro" id="IPR036291">
    <property type="entry name" value="NAD(P)-bd_dom_sf"/>
</dbReference>
<dbReference type="PRINTS" id="PR00080">
    <property type="entry name" value="SDRFAMILY"/>
</dbReference>
<dbReference type="PANTHER" id="PTHR44229:SF8">
    <property type="entry name" value="ALCOHOL DEHYDROGENASE-RELATED"/>
    <property type="match status" value="1"/>
</dbReference>
<dbReference type="PROSITE" id="PS00061">
    <property type="entry name" value="ADH_SHORT"/>
    <property type="match status" value="1"/>
</dbReference>
<accession>A0ABM1M4B0</accession>
<dbReference type="InterPro" id="IPR020904">
    <property type="entry name" value="Sc_DH/Rdtase_CS"/>
</dbReference>